<proteinExistence type="predicted"/>
<dbReference type="AlphaFoldDB" id="A0A9P8TT42"/>
<organism evidence="1 2">
    <name type="scientific">Trichoderma cornu-damae</name>
    <dbReference type="NCBI Taxonomy" id="654480"/>
    <lineage>
        <taxon>Eukaryota</taxon>
        <taxon>Fungi</taxon>
        <taxon>Dikarya</taxon>
        <taxon>Ascomycota</taxon>
        <taxon>Pezizomycotina</taxon>
        <taxon>Sordariomycetes</taxon>
        <taxon>Hypocreomycetidae</taxon>
        <taxon>Hypocreales</taxon>
        <taxon>Hypocreaceae</taxon>
        <taxon>Trichoderma</taxon>
    </lineage>
</organism>
<protein>
    <submittedName>
        <fullName evidence="1">Uncharacterized protein</fullName>
    </submittedName>
</protein>
<dbReference type="Proteomes" id="UP000827724">
    <property type="component" value="Unassembled WGS sequence"/>
</dbReference>
<evidence type="ECO:0000313" key="1">
    <source>
        <dbReference type="EMBL" id="KAH6603818.1"/>
    </source>
</evidence>
<accession>A0A9P8TT42</accession>
<dbReference type="EMBL" id="JAIWOZ010000006">
    <property type="protein sequence ID" value="KAH6603818.1"/>
    <property type="molecule type" value="Genomic_DNA"/>
</dbReference>
<keyword evidence="2" id="KW-1185">Reference proteome</keyword>
<evidence type="ECO:0000313" key="2">
    <source>
        <dbReference type="Proteomes" id="UP000827724"/>
    </source>
</evidence>
<gene>
    <name evidence="1" type="ORF">Trco_007264</name>
</gene>
<reference evidence="1" key="1">
    <citation type="submission" date="2021-08" db="EMBL/GenBank/DDBJ databases">
        <title>Chromosome-Level Trichoderma cornu-damae using Hi-C Data.</title>
        <authorList>
            <person name="Kim C.S."/>
        </authorList>
    </citation>
    <scope>NUCLEOTIDE SEQUENCE</scope>
    <source>
        <strain evidence="1">KA19-0412C</strain>
    </source>
</reference>
<sequence length="119" mass="13105">MEERLSWLGKKHRLSWTNARGIRDGRLAVAGASNVFDFALVPNLSGEGRGRMPPLARAEHMDMVCAKLPRLLEGIGKADDGGSRSPRQPKAFEFRLHLLEAFASMFLGHGMILHGLELG</sequence>
<comment type="caution">
    <text evidence="1">The sequence shown here is derived from an EMBL/GenBank/DDBJ whole genome shotgun (WGS) entry which is preliminary data.</text>
</comment>
<name>A0A9P8TT42_9HYPO</name>